<dbReference type="OrthoDB" id="7464126at2759"/>
<dbReference type="Pfam" id="PF17106">
    <property type="entry name" value="NACHT_sigma"/>
    <property type="match status" value="1"/>
</dbReference>
<keyword evidence="6" id="KW-0472">Membrane</keyword>
<gene>
    <name evidence="9" type="ORF">FALBO_1327</name>
</gene>
<comment type="subcellular location">
    <subcellularLocation>
        <location evidence="2">Endoplasmic reticulum</location>
    </subcellularLocation>
    <subcellularLocation>
        <location evidence="3">Membrane</location>
    </subcellularLocation>
    <subcellularLocation>
        <location evidence="1">Mitochondrion</location>
    </subcellularLocation>
</comment>
<evidence type="ECO:0000256" key="3">
    <source>
        <dbReference type="ARBA" id="ARBA00004370"/>
    </source>
</evidence>
<evidence type="ECO:0000313" key="9">
    <source>
        <dbReference type="EMBL" id="KAF4471767.1"/>
    </source>
</evidence>
<dbReference type="PANTHER" id="PTHR48182">
    <property type="entry name" value="PROTEIN SERAC1"/>
    <property type="match status" value="1"/>
</dbReference>
<organism evidence="9 10">
    <name type="scientific">Fusarium albosuccineum</name>
    <dbReference type="NCBI Taxonomy" id="1237068"/>
    <lineage>
        <taxon>Eukaryota</taxon>
        <taxon>Fungi</taxon>
        <taxon>Dikarya</taxon>
        <taxon>Ascomycota</taxon>
        <taxon>Pezizomycotina</taxon>
        <taxon>Sordariomycetes</taxon>
        <taxon>Hypocreomycetidae</taxon>
        <taxon>Hypocreales</taxon>
        <taxon>Nectriaceae</taxon>
        <taxon>Fusarium</taxon>
        <taxon>Fusarium decemcellulare species complex</taxon>
    </lineage>
</organism>
<dbReference type="GO" id="GO:0005783">
    <property type="term" value="C:endoplasmic reticulum"/>
    <property type="evidence" value="ECO:0007669"/>
    <property type="project" value="UniProtKB-SubCell"/>
</dbReference>
<proteinExistence type="predicted"/>
<dbReference type="InterPro" id="IPR029058">
    <property type="entry name" value="AB_hydrolase_fold"/>
</dbReference>
<evidence type="ECO:0000256" key="7">
    <source>
        <dbReference type="SAM" id="MobiDB-lite"/>
    </source>
</evidence>
<dbReference type="PANTHER" id="PTHR48182:SF2">
    <property type="entry name" value="PROTEIN SERAC1"/>
    <property type="match status" value="1"/>
</dbReference>
<sequence length="398" mass="43839">MKKFRQVLHRKKQSKEISLEPRNESAPVTIPPPQDSFPDGVKVWYTPDDATVDICFVHGLSGNRDKSWRGEGLSTPWPVAFLPSKTPKARLLTYGYDAYTVRRTVASSNRLIDHASNMLTDLTAVRSSDDATARPLIFVAHSFGGIVCKAAIIKSRNNPEPHLRSIFECTRGIAFMGTPHRGSWLADWARIPAHVLGQVKSTNYYLLDVLQTNNQYLESIQEGFLLMVRQVRESGRDLQITCFFEELPMPRYGSIVNKDSATFEGYNIASIHANHSSMVKFGSEENNGFKRLLGELVRWEKPQRASSPDLPKPDETGMIPAATLGPPASVTLKDTSIGSKDEITGESKPDPSSFHQSGSGHHFNVIGGTQNNNIGSGQQFFGGNFNGPVSFGGSSSDK</sequence>
<feature type="region of interest" description="Disordered" evidence="7">
    <location>
        <begin position="300"/>
        <end position="398"/>
    </location>
</feature>
<feature type="domain" description="NACHT-NTPase sigma" evidence="8">
    <location>
        <begin position="351"/>
        <end position="392"/>
    </location>
</feature>
<keyword evidence="5" id="KW-0496">Mitochondrion</keyword>
<feature type="compositionally biased region" description="Basic and acidic residues" evidence="7">
    <location>
        <begin position="339"/>
        <end position="349"/>
    </location>
</feature>
<dbReference type="InterPro" id="IPR052374">
    <property type="entry name" value="SERAC1"/>
</dbReference>
<dbReference type="GO" id="GO:0005739">
    <property type="term" value="C:mitochondrion"/>
    <property type="evidence" value="ECO:0007669"/>
    <property type="project" value="UniProtKB-SubCell"/>
</dbReference>
<evidence type="ECO:0000256" key="6">
    <source>
        <dbReference type="ARBA" id="ARBA00023136"/>
    </source>
</evidence>
<evidence type="ECO:0000313" key="10">
    <source>
        <dbReference type="Proteomes" id="UP000554235"/>
    </source>
</evidence>
<comment type="caution">
    <text evidence="9">The sequence shown here is derived from an EMBL/GenBank/DDBJ whole genome shotgun (WGS) entry which is preliminary data.</text>
</comment>
<dbReference type="AlphaFoldDB" id="A0A8H4LM55"/>
<protein>
    <recommendedName>
        <fullName evidence="8">NACHT-NTPase sigma domain-containing protein</fullName>
    </recommendedName>
</protein>
<evidence type="ECO:0000256" key="2">
    <source>
        <dbReference type="ARBA" id="ARBA00004240"/>
    </source>
</evidence>
<keyword evidence="4" id="KW-0256">Endoplasmic reticulum</keyword>
<feature type="region of interest" description="Disordered" evidence="7">
    <location>
        <begin position="1"/>
        <end position="33"/>
    </location>
</feature>
<feature type="compositionally biased region" description="Basic residues" evidence="7">
    <location>
        <begin position="1"/>
        <end position="13"/>
    </location>
</feature>
<feature type="compositionally biased region" description="Low complexity" evidence="7">
    <location>
        <begin position="370"/>
        <end position="387"/>
    </location>
</feature>
<feature type="compositionally biased region" description="Low complexity" evidence="7">
    <location>
        <begin position="352"/>
        <end position="363"/>
    </location>
</feature>
<feature type="compositionally biased region" description="Basic and acidic residues" evidence="7">
    <location>
        <begin position="14"/>
        <end position="23"/>
    </location>
</feature>
<dbReference type="EMBL" id="JAADYS010000169">
    <property type="protein sequence ID" value="KAF4471767.1"/>
    <property type="molecule type" value="Genomic_DNA"/>
</dbReference>
<evidence type="ECO:0000259" key="8">
    <source>
        <dbReference type="Pfam" id="PF17106"/>
    </source>
</evidence>
<dbReference type="Gene3D" id="3.40.50.1820">
    <property type="entry name" value="alpha/beta hydrolase"/>
    <property type="match status" value="1"/>
</dbReference>
<evidence type="ECO:0000256" key="1">
    <source>
        <dbReference type="ARBA" id="ARBA00004173"/>
    </source>
</evidence>
<evidence type="ECO:0000256" key="5">
    <source>
        <dbReference type="ARBA" id="ARBA00023128"/>
    </source>
</evidence>
<dbReference type="InterPro" id="IPR031353">
    <property type="entry name" value="NACHT_sigma"/>
</dbReference>
<reference evidence="9 10" key="1">
    <citation type="submission" date="2020-01" db="EMBL/GenBank/DDBJ databases">
        <title>Identification and distribution of gene clusters putatively required for synthesis of sphingolipid metabolism inhibitors in phylogenetically diverse species of the filamentous fungus Fusarium.</title>
        <authorList>
            <person name="Kim H.-S."/>
            <person name="Busman M."/>
            <person name="Brown D.W."/>
            <person name="Divon H."/>
            <person name="Uhlig S."/>
            <person name="Proctor R.H."/>
        </authorList>
    </citation>
    <scope>NUCLEOTIDE SEQUENCE [LARGE SCALE GENOMIC DNA]</scope>
    <source>
        <strain evidence="9 10">NRRL 20459</strain>
    </source>
</reference>
<dbReference type="GO" id="GO:0016020">
    <property type="term" value="C:membrane"/>
    <property type="evidence" value="ECO:0007669"/>
    <property type="project" value="UniProtKB-SubCell"/>
</dbReference>
<accession>A0A8H4LM55</accession>
<dbReference type="Proteomes" id="UP000554235">
    <property type="component" value="Unassembled WGS sequence"/>
</dbReference>
<evidence type="ECO:0000256" key="4">
    <source>
        <dbReference type="ARBA" id="ARBA00022824"/>
    </source>
</evidence>
<name>A0A8H4LM55_9HYPO</name>
<keyword evidence="10" id="KW-1185">Reference proteome</keyword>
<dbReference type="SUPFAM" id="SSF53474">
    <property type="entry name" value="alpha/beta-Hydrolases"/>
    <property type="match status" value="1"/>
</dbReference>